<dbReference type="NCBIfam" id="TIGR02673">
    <property type="entry name" value="FtsE"/>
    <property type="match status" value="1"/>
</dbReference>
<dbReference type="Gene3D" id="3.40.50.300">
    <property type="entry name" value="P-loop containing nucleotide triphosphate hydrolases"/>
    <property type="match status" value="1"/>
</dbReference>
<evidence type="ECO:0000313" key="14">
    <source>
        <dbReference type="EMBL" id="EWT06236.1"/>
    </source>
</evidence>
<evidence type="ECO:0000256" key="9">
    <source>
        <dbReference type="ARBA" id="ARBA00054718"/>
    </source>
</evidence>
<comment type="similarity">
    <text evidence="1 11">Belongs to the ABC transporter superfamily.</text>
</comment>
<keyword evidence="4 11" id="KW-0132">Cell division</keyword>
<evidence type="ECO:0000256" key="8">
    <source>
        <dbReference type="ARBA" id="ARBA00023306"/>
    </source>
</evidence>
<evidence type="ECO:0000256" key="4">
    <source>
        <dbReference type="ARBA" id="ARBA00022618"/>
    </source>
</evidence>
<dbReference type="InterPro" id="IPR003593">
    <property type="entry name" value="AAA+_ATPase"/>
</dbReference>
<dbReference type="GO" id="GO:0005524">
    <property type="term" value="F:ATP binding"/>
    <property type="evidence" value="ECO:0007669"/>
    <property type="project" value="UniProtKB-UniRule"/>
</dbReference>
<dbReference type="InterPro" id="IPR005286">
    <property type="entry name" value="Cell_div_FtsE"/>
</dbReference>
<evidence type="ECO:0000256" key="5">
    <source>
        <dbReference type="ARBA" id="ARBA00022741"/>
    </source>
</evidence>
<dbReference type="InterPro" id="IPR027417">
    <property type="entry name" value="P-loop_NTPase"/>
</dbReference>
<evidence type="ECO:0000256" key="6">
    <source>
        <dbReference type="ARBA" id="ARBA00022840"/>
    </source>
</evidence>
<dbReference type="GO" id="GO:0016887">
    <property type="term" value="F:ATP hydrolysis activity"/>
    <property type="evidence" value="ECO:0007669"/>
    <property type="project" value="InterPro"/>
</dbReference>
<keyword evidence="3 11" id="KW-1003">Cell membrane</keyword>
<comment type="subcellular location">
    <subcellularLocation>
        <location evidence="11">Cell membrane</location>
        <topology evidence="11">Peripheral membrane protein</topology>
        <orientation evidence="11">Cytoplasmic side</orientation>
    </subcellularLocation>
</comment>
<gene>
    <name evidence="11" type="primary">ftsE</name>
    <name evidence="14" type="ORF">N864_22995</name>
</gene>
<dbReference type="PANTHER" id="PTHR24220:SF470">
    <property type="entry name" value="CELL DIVISION ATP-BINDING PROTEIN FTSE"/>
    <property type="match status" value="1"/>
</dbReference>
<evidence type="ECO:0000256" key="10">
    <source>
        <dbReference type="ARBA" id="ARBA00063837"/>
    </source>
</evidence>
<name>W9GJ16_9MICO</name>
<dbReference type="RefSeq" id="WP_034715839.1">
    <property type="nucleotide sequence ID" value="NZ_AWQS01000058.1"/>
</dbReference>
<dbReference type="AlphaFoldDB" id="W9GJ16"/>
<organism evidence="14 15">
    <name type="scientific">Intrasporangium chromatireducens Q5-1</name>
    <dbReference type="NCBI Taxonomy" id="584657"/>
    <lineage>
        <taxon>Bacteria</taxon>
        <taxon>Bacillati</taxon>
        <taxon>Actinomycetota</taxon>
        <taxon>Actinomycetes</taxon>
        <taxon>Micrococcales</taxon>
        <taxon>Intrasporangiaceae</taxon>
        <taxon>Intrasporangium</taxon>
    </lineage>
</organism>
<comment type="caution">
    <text evidence="14">The sequence shown here is derived from an EMBL/GenBank/DDBJ whole genome shotgun (WGS) entry which is preliminary data.</text>
</comment>
<accession>W9GJ16</accession>
<evidence type="ECO:0000256" key="12">
    <source>
        <dbReference type="SAM" id="MobiDB-lite"/>
    </source>
</evidence>
<sequence length="319" mass="34838">MILFENVTKTYPRTQRPALDNVSLEIPRGEFVFVVGQSGSGKSTMLQLVMKEQDATDGRILVAGRDLDRLAERKVPALRREIGCVFQDFRLLPNKTVYQNVAYALQVLGASRSRIRQTVPETLELVGLAGKEKRLPHQLSGGEQQRVAIARAFVNRPPILLADEPTGNLDPGTSLDIVHLLQRINRTGTTVVMATHDTATVNAMRRRVIELHQGVMVRDQQAGEYTTGSLPRIRLGDGAPLLHGEGAGPITAPHGPGSAKQPDAGRHDVSAGDDPDLAGPELDDPDEVDELPPIGRDADAPRPRRGLFRRGRRTPVNSH</sequence>
<protein>
    <recommendedName>
        <fullName evidence="2 11">Cell division ATP-binding protein FtsE</fullName>
    </recommendedName>
</protein>
<comment type="function">
    <text evidence="9">Part of the ABC transporter FtsEX involved in cellular division. Has ATPase activity.</text>
</comment>
<proteinExistence type="inferred from homology"/>
<dbReference type="SMART" id="SM00382">
    <property type="entry name" value="AAA"/>
    <property type="match status" value="1"/>
</dbReference>
<keyword evidence="15" id="KW-1185">Reference proteome</keyword>
<dbReference type="Pfam" id="PF00005">
    <property type="entry name" value="ABC_tran"/>
    <property type="match status" value="1"/>
</dbReference>
<feature type="domain" description="ABC transporter" evidence="13">
    <location>
        <begin position="2"/>
        <end position="238"/>
    </location>
</feature>
<evidence type="ECO:0000256" key="11">
    <source>
        <dbReference type="RuleBase" id="RU365094"/>
    </source>
</evidence>
<dbReference type="PATRIC" id="fig|584657.3.peg.1845"/>
<dbReference type="OrthoDB" id="9802264at2"/>
<evidence type="ECO:0000256" key="1">
    <source>
        <dbReference type="ARBA" id="ARBA00005417"/>
    </source>
</evidence>
<dbReference type="GO" id="GO:0051301">
    <property type="term" value="P:cell division"/>
    <property type="evidence" value="ECO:0007669"/>
    <property type="project" value="UniProtKB-UniRule"/>
</dbReference>
<dbReference type="GO" id="GO:0022857">
    <property type="term" value="F:transmembrane transporter activity"/>
    <property type="evidence" value="ECO:0007669"/>
    <property type="project" value="TreeGrafter"/>
</dbReference>
<keyword evidence="7 11" id="KW-0472">Membrane</keyword>
<keyword evidence="5 11" id="KW-0547">Nucleotide-binding</keyword>
<dbReference type="FunFam" id="3.40.50.300:FF:000056">
    <property type="entry name" value="Cell division ATP-binding protein FtsE"/>
    <property type="match status" value="1"/>
</dbReference>
<reference evidence="15" key="1">
    <citation type="submission" date="2013-08" db="EMBL/GenBank/DDBJ databases">
        <title>Intrasporangium oryzae NRRL B-24470.</title>
        <authorList>
            <person name="Liu H."/>
            <person name="Wang G."/>
        </authorList>
    </citation>
    <scope>NUCLEOTIDE SEQUENCE [LARGE SCALE GENOMIC DNA]</scope>
    <source>
        <strain evidence="15">Q5-1</strain>
    </source>
</reference>
<evidence type="ECO:0000256" key="2">
    <source>
        <dbReference type="ARBA" id="ARBA00020019"/>
    </source>
</evidence>
<feature type="compositionally biased region" description="Basic residues" evidence="12">
    <location>
        <begin position="303"/>
        <end position="313"/>
    </location>
</feature>
<evidence type="ECO:0000259" key="13">
    <source>
        <dbReference type="PROSITE" id="PS50893"/>
    </source>
</evidence>
<dbReference type="SUPFAM" id="SSF52540">
    <property type="entry name" value="P-loop containing nucleoside triphosphate hydrolases"/>
    <property type="match status" value="1"/>
</dbReference>
<evidence type="ECO:0000256" key="3">
    <source>
        <dbReference type="ARBA" id="ARBA00022475"/>
    </source>
</evidence>
<dbReference type="InterPro" id="IPR015854">
    <property type="entry name" value="ABC_transpr_LolD-like"/>
</dbReference>
<keyword evidence="8 11" id="KW-0131">Cell cycle</keyword>
<dbReference type="InterPro" id="IPR017871">
    <property type="entry name" value="ABC_transporter-like_CS"/>
</dbReference>
<dbReference type="PANTHER" id="PTHR24220">
    <property type="entry name" value="IMPORT ATP-BINDING PROTEIN"/>
    <property type="match status" value="1"/>
</dbReference>
<dbReference type="GO" id="GO:0005886">
    <property type="term" value="C:plasma membrane"/>
    <property type="evidence" value="ECO:0007669"/>
    <property type="project" value="UniProtKB-SubCell"/>
</dbReference>
<dbReference type="PROSITE" id="PS50893">
    <property type="entry name" value="ABC_TRANSPORTER_2"/>
    <property type="match status" value="1"/>
</dbReference>
<dbReference type="PROSITE" id="PS00211">
    <property type="entry name" value="ABC_TRANSPORTER_1"/>
    <property type="match status" value="1"/>
</dbReference>
<feature type="region of interest" description="Disordered" evidence="12">
    <location>
        <begin position="228"/>
        <end position="319"/>
    </location>
</feature>
<evidence type="ECO:0000313" key="15">
    <source>
        <dbReference type="Proteomes" id="UP000019494"/>
    </source>
</evidence>
<comment type="subunit">
    <text evidence="10 11">Homodimer. Forms a membrane-associated complex with FtsX.</text>
</comment>
<feature type="compositionally biased region" description="Acidic residues" evidence="12">
    <location>
        <begin position="271"/>
        <end position="290"/>
    </location>
</feature>
<dbReference type="InterPro" id="IPR003439">
    <property type="entry name" value="ABC_transporter-like_ATP-bd"/>
</dbReference>
<dbReference type="Proteomes" id="UP000019494">
    <property type="component" value="Unassembled WGS sequence"/>
</dbReference>
<dbReference type="EMBL" id="AWQS01000058">
    <property type="protein sequence ID" value="EWT06236.1"/>
    <property type="molecule type" value="Genomic_DNA"/>
</dbReference>
<evidence type="ECO:0000256" key="7">
    <source>
        <dbReference type="ARBA" id="ARBA00023136"/>
    </source>
</evidence>
<keyword evidence="6 11" id="KW-0067">ATP-binding</keyword>